<evidence type="ECO:0000313" key="2">
    <source>
        <dbReference type="Proteomes" id="UP000199307"/>
    </source>
</evidence>
<dbReference type="Proteomes" id="UP000199307">
    <property type="component" value="Unassembled WGS sequence"/>
</dbReference>
<keyword evidence="2" id="KW-1185">Reference proteome</keyword>
<organism evidence="1 2">
    <name type="scientific">Flavobacterium anhuiense</name>
    <dbReference type="NCBI Taxonomy" id="459526"/>
    <lineage>
        <taxon>Bacteria</taxon>
        <taxon>Pseudomonadati</taxon>
        <taxon>Bacteroidota</taxon>
        <taxon>Flavobacteriia</taxon>
        <taxon>Flavobacteriales</taxon>
        <taxon>Flavobacteriaceae</taxon>
        <taxon>Flavobacterium</taxon>
    </lineage>
</organism>
<name>A0ABY0L9E6_9FLAO</name>
<evidence type="ECO:0000313" key="1">
    <source>
        <dbReference type="EMBL" id="SCX86121.1"/>
    </source>
</evidence>
<protein>
    <submittedName>
        <fullName evidence="1">Uncharacterized protein</fullName>
    </submittedName>
</protein>
<comment type="caution">
    <text evidence="1">The sequence shown here is derived from an EMBL/GenBank/DDBJ whole genome shotgun (WGS) entry which is preliminary data.</text>
</comment>
<dbReference type="EMBL" id="FMVC01000001">
    <property type="protein sequence ID" value="SCX86121.1"/>
    <property type="molecule type" value="Genomic_DNA"/>
</dbReference>
<proteinExistence type="predicted"/>
<accession>A0ABY0L9E6</accession>
<reference evidence="1 2" key="1">
    <citation type="submission" date="2016-10" db="EMBL/GenBank/DDBJ databases">
        <authorList>
            <person name="Varghese N."/>
            <person name="Submissions S."/>
        </authorList>
    </citation>
    <scope>NUCLEOTIDE SEQUENCE [LARGE SCALE GENOMIC DNA]</scope>
    <source>
        <strain evidence="1 2">CGMCC 1.6859</strain>
    </source>
</reference>
<dbReference type="RefSeq" id="WP_091128529.1">
    <property type="nucleotide sequence ID" value="NZ_FMVC01000001.1"/>
</dbReference>
<gene>
    <name evidence="1" type="ORF">SAMN02927916_0573</name>
</gene>
<sequence>MSFHIYIKNKQIITHSQLLKNKHLPVDTKISFGIYPQELLDGYSKFYLPKLSSRGVAVTTSLDKYDVEVNVGATKDDWRLAVKISLALGEINNSTIEPEFDDEISLDEFETNYNEKWIESIKHLSIESFIQVQKESGGALTFMGCVRHYYAGDYIIDTLSKNTDSQEMFNDKLIEEIRKIQHLEDYEDNIEFPSVRIMDFPNEGEKKLTIFPANFKVLLPKADYVILMKKGGEVAKIHFDNFIKHITPKAKRIDEFQYIIYPIEENEHYQMLMHFKSMETI</sequence>